<dbReference type="InterPro" id="IPR002491">
    <property type="entry name" value="ABC_transptr_periplasmic_BD"/>
</dbReference>
<dbReference type="InterPro" id="IPR050902">
    <property type="entry name" value="ABC_Transporter_SBP"/>
</dbReference>
<dbReference type="SUPFAM" id="SSF53807">
    <property type="entry name" value="Helical backbone' metal receptor"/>
    <property type="match status" value="1"/>
</dbReference>
<feature type="domain" description="Fe/B12 periplasmic-binding" evidence="2">
    <location>
        <begin position="110"/>
        <end position="374"/>
    </location>
</feature>
<proteinExistence type="inferred from homology"/>
<comment type="similarity">
    <text evidence="1">Belongs to the bacterial solute-binding protein 8 family.</text>
</comment>
<evidence type="ECO:0000256" key="1">
    <source>
        <dbReference type="ARBA" id="ARBA00008814"/>
    </source>
</evidence>
<dbReference type="Proteomes" id="UP000067689">
    <property type="component" value="Chromosome"/>
</dbReference>
<name>A0A0U4CMZ6_9ACTN</name>
<dbReference type="STRING" id="2041.AERYTH_04870"/>
<dbReference type="Gene3D" id="3.40.50.1980">
    <property type="entry name" value="Nitrogenase molybdenum iron protein domain"/>
    <property type="match status" value="2"/>
</dbReference>
<dbReference type="Pfam" id="PF01497">
    <property type="entry name" value="Peripla_BP_2"/>
    <property type="match status" value="1"/>
</dbReference>
<dbReference type="KEGG" id="aer:AERYTH_04870"/>
<dbReference type="AlphaFoldDB" id="A0A0U4CMZ6"/>
<accession>A0A0U4CMZ6</accession>
<dbReference type="EMBL" id="CP011502">
    <property type="protein sequence ID" value="ALX04076.1"/>
    <property type="molecule type" value="Genomic_DNA"/>
</dbReference>
<dbReference type="PANTHER" id="PTHR30535">
    <property type="entry name" value="VITAMIN B12-BINDING PROTEIN"/>
    <property type="match status" value="1"/>
</dbReference>
<organism evidence="3 4">
    <name type="scientific">Aeromicrobium erythreum</name>
    <dbReference type="NCBI Taxonomy" id="2041"/>
    <lineage>
        <taxon>Bacteria</taxon>
        <taxon>Bacillati</taxon>
        <taxon>Actinomycetota</taxon>
        <taxon>Actinomycetes</taxon>
        <taxon>Propionibacteriales</taxon>
        <taxon>Nocardioidaceae</taxon>
        <taxon>Aeromicrobium</taxon>
    </lineage>
</organism>
<protein>
    <submittedName>
        <fullName evidence="3">Hemin receptor</fullName>
    </submittedName>
</protein>
<dbReference type="PANTHER" id="PTHR30535:SF4">
    <property type="entry name" value="HEMIN-BINDING PERIPLASMIC PROTEIN HMUT"/>
    <property type="match status" value="1"/>
</dbReference>
<keyword evidence="3" id="KW-0675">Receptor</keyword>
<reference evidence="3 4" key="1">
    <citation type="journal article" date="1991" name="Int. J. Syst. Bacteriol.">
        <title>Description of the erythromycin-producing bacterium Arthrobacter sp. strain NRRL B-3381 as Aeromicrobium erythreum gen. nov., sp. nov.</title>
        <authorList>
            <person name="Miller E.S."/>
            <person name="Woese C.R."/>
            <person name="Brenner S."/>
        </authorList>
    </citation>
    <scope>NUCLEOTIDE SEQUENCE [LARGE SCALE GENOMIC DNA]</scope>
    <source>
        <strain evidence="3 4">AR18</strain>
    </source>
</reference>
<dbReference type="RefSeq" id="WP_169795967.1">
    <property type="nucleotide sequence ID" value="NZ_CP011502.1"/>
</dbReference>
<dbReference type="InterPro" id="IPR006311">
    <property type="entry name" value="TAT_signal"/>
</dbReference>
<evidence type="ECO:0000313" key="4">
    <source>
        <dbReference type="Proteomes" id="UP000067689"/>
    </source>
</evidence>
<dbReference type="PROSITE" id="PS51318">
    <property type="entry name" value="TAT"/>
    <property type="match status" value="1"/>
</dbReference>
<evidence type="ECO:0000313" key="3">
    <source>
        <dbReference type="EMBL" id="ALX04076.1"/>
    </source>
</evidence>
<gene>
    <name evidence="3" type="ORF">AERYTH_04870</name>
</gene>
<dbReference type="PATRIC" id="fig|2041.4.peg.1010"/>
<evidence type="ECO:0000259" key="2">
    <source>
        <dbReference type="PROSITE" id="PS50983"/>
    </source>
</evidence>
<keyword evidence="4" id="KW-1185">Reference proteome</keyword>
<dbReference type="PROSITE" id="PS50983">
    <property type="entry name" value="FE_B12_PBP"/>
    <property type="match status" value="1"/>
</dbReference>
<sequence length="384" mass="40201">MPQPHPTANPATTAPATRRSLLVLAAVALLLSSCGLRPGGHADAGGDVATPPLSEAKVLDDPRSWEGAVHAGLPDEPVDPVADSPTQTLPVTLTDSQGTRVTVTDTSRVLALDIYGTLSRTVYELGLGDALVGRDISTQFDEAKNLPLVTSNGHDLNAEAILELDPTLIITDTSLGPWDVVLQMRDAGIPVVVVDSTRSVDNVGSLTQEVARALGVPDVGRRLADRLEKQTRSTLAEIAAVAPKRVQDKPRMVFLYVRGQAGVYYMFGEGSGADTLITALGGYDVAGEIGWNGMKPVTDEGIIDAQPDVVLMMTKGLESVDGVDGLLERLPALAQTPAGQKRRIVDMSDAQILGYGPRTAAVLEALAVAVYAPGSAAPSAGEHR</sequence>